<sequence precursor="true">MRTLVTTSAIISMLAFLSPTVVAEDEQIGDPLSPVSAVFGQPIDLNFPNIIHPPPHRKVMSFTGMAQASGQPRTAILGIHFDYIDPNNPSGPPVVIPSPNFYMEAIPTGGGFVQINAGPVQLINFCPDQVSIHFENLTDFIEIEFYGTFNHTCVPIPEPSSMTLLLLCGVASLRWRRRLR</sequence>
<evidence type="ECO:0000313" key="3">
    <source>
        <dbReference type="EMBL" id="TWU20080.1"/>
    </source>
</evidence>
<accession>A0A5C6C608</accession>
<proteinExistence type="predicted"/>
<feature type="signal peptide" evidence="1">
    <location>
        <begin position="1"/>
        <end position="23"/>
    </location>
</feature>
<organism evidence="3 4">
    <name type="scientific">Bythopirellula polymerisocia</name>
    <dbReference type="NCBI Taxonomy" id="2528003"/>
    <lineage>
        <taxon>Bacteria</taxon>
        <taxon>Pseudomonadati</taxon>
        <taxon>Planctomycetota</taxon>
        <taxon>Planctomycetia</taxon>
        <taxon>Pirellulales</taxon>
        <taxon>Lacipirellulaceae</taxon>
        <taxon>Bythopirellula</taxon>
    </lineage>
</organism>
<gene>
    <name evidence="3" type="ORF">Pla144_50330</name>
</gene>
<protein>
    <recommendedName>
        <fullName evidence="2">Ice-binding protein C-terminal domain-containing protein</fullName>
    </recommendedName>
</protein>
<evidence type="ECO:0000259" key="2">
    <source>
        <dbReference type="Pfam" id="PF07589"/>
    </source>
</evidence>
<dbReference type="Pfam" id="PF07589">
    <property type="entry name" value="PEP-CTERM"/>
    <property type="match status" value="1"/>
</dbReference>
<evidence type="ECO:0000313" key="4">
    <source>
        <dbReference type="Proteomes" id="UP000318437"/>
    </source>
</evidence>
<comment type="caution">
    <text evidence="3">The sequence shown here is derived from an EMBL/GenBank/DDBJ whole genome shotgun (WGS) entry which is preliminary data.</text>
</comment>
<dbReference type="InterPro" id="IPR013424">
    <property type="entry name" value="Ice-binding_C"/>
</dbReference>
<dbReference type="AlphaFoldDB" id="A0A5C6C608"/>
<keyword evidence="1" id="KW-0732">Signal</keyword>
<dbReference type="EMBL" id="SJPS01000017">
    <property type="protein sequence ID" value="TWU20080.1"/>
    <property type="molecule type" value="Genomic_DNA"/>
</dbReference>
<feature type="domain" description="Ice-binding protein C-terminal" evidence="2">
    <location>
        <begin position="155"/>
        <end position="178"/>
    </location>
</feature>
<feature type="chain" id="PRO_5023140980" description="Ice-binding protein C-terminal domain-containing protein" evidence="1">
    <location>
        <begin position="24"/>
        <end position="180"/>
    </location>
</feature>
<keyword evidence="4" id="KW-1185">Reference proteome</keyword>
<dbReference type="Proteomes" id="UP000318437">
    <property type="component" value="Unassembled WGS sequence"/>
</dbReference>
<name>A0A5C6C608_9BACT</name>
<reference evidence="3 4" key="1">
    <citation type="submission" date="2019-02" db="EMBL/GenBank/DDBJ databases">
        <title>Deep-cultivation of Planctomycetes and their phenomic and genomic characterization uncovers novel biology.</title>
        <authorList>
            <person name="Wiegand S."/>
            <person name="Jogler M."/>
            <person name="Boedeker C."/>
            <person name="Pinto D."/>
            <person name="Vollmers J."/>
            <person name="Rivas-Marin E."/>
            <person name="Kohn T."/>
            <person name="Peeters S.H."/>
            <person name="Heuer A."/>
            <person name="Rast P."/>
            <person name="Oberbeckmann S."/>
            <person name="Bunk B."/>
            <person name="Jeske O."/>
            <person name="Meyerdierks A."/>
            <person name="Storesund J.E."/>
            <person name="Kallscheuer N."/>
            <person name="Luecker S."/>
            <person name="Lage O.M."/>
            <person name="Pohl T."/>
            <person name="Merkel B.J."/>
            <person name="Hornburger P."/>
            <person name="Mueller R.-W."/>
            <person name="Bruemmer F."/>
            <person name="Labrenz M."/>
            <person name="Spormann A.M."/>
            <person name="Op Den Camp H."/>
            <person name="Overmann J."/>
            <person name="Amann R."/>
            <person name="Jetten M.S.M."/>
            <person name="Mascher T."/>
            <person name="Medema M.H."/>
            <person name="Devos D.P."/>
            <person name="Kaster A.-K."/>
            <person name="Ovreas L."/>
            <person name="Rohde M."/>
            <person name="Galperin M.Y."/>
            <person name="Jogler C."/>
        </authorList>
    </citation>
    <scope>NUCLEOTIDE SEQUENCE [LARGE SCALE GENOMIC DNA]</scope>
    <source>
        <strain evidence="3 4">Pla144</strain>
    </source>
</reference>
<dbReference type="RefSeq" id="WP_146453229.1">
    <property type="nucleotide sequence ID" value="NZ_SJPS01000017.1"/>
</dbReference>
<evidence type="ECO:0000256" key="1">
    <source>
        <dbReference type="SAM" id="SignalP"/>
    </source>
</evidence>